<evidence type="ECO:0000256" key="17">
    <source>
        <dbReference type="ARBA" id="ARBA00049512"/>
    </source>
</evidence>
<reference evidence="22" key="1">
    <citation type="submission" date="2013-12" db="EMBL/GenBank/DDBJ databases">
        <authorList>
            <person name="Schubert J."/>
        </authorList>
    </citation>
    <scope>NUCLEOTIDE SEQUENCE</scope>
</reference>
<dbReference type="InterPro" id="IPR011759">
    <property type="entry name" value="Cyt_c_oxidase_su2_TM_dom"/>
</dbReference>
<evidence type="ECO:0000259" key="20">
    <source>
        <dbReference type="PROSITE" id="PS50857"/>
    </source>
</evidence>
<dbReference type="InterPro" id="IPR045187">
    <property type="entry name" value="CcO_II"/>
</dbReference>
<dbReference type="InterPro" id="IPR034210">
    <property type="entry name" value="CcO_II_C"/>
</dbReference>
<evidence type="ECO:0000256" key="8">
    <source>
        <dbReference type="ARBA" id="ARBA00022723"/>
    </source>
</evidence>
<evidence type="ECO:0000256" key="11">
    <source>
        <dbReference type="ARBA" id="ARBA00022967"/>
    </source>
</evidence>
<dbReference type="FunFam" id="2.60.40.420:FF:000001">
    <property type="entry name" value="Cytochrome c oxidase subunit 2"/>
    <property type="match status" value="1"/>
</dbReference>
<dbReference type="SUPFAM" id="SSF49503">
    <property type="entry name" value="Cupredoxins"/>
    <property type="match status" value="1"/>
</dbReference>
<dbReference type="InterPro" id="IPR008972">
    <property type="entry name" value="Cupredoxin"/>
</dbReference>
<organism evidence="22">
    <name type="scientific">Pseudobiotus spinifer</name>
    <dbReference type="NCBI Taxonomy" id="1477120"/>
    <lineage>
        <taxon>Eukaryota</taxon>
        <taxon>Metazoa</taxon>
        <taxon>Ecdysozoa</taxon>
        <taxon>Tardigrada</taxon>
        <taxon>Eutardigrada</taxon>
        <taxon>Parachela</taxon>
        <taxon>Isohypsibioidea</taxon>
        <taxon>Doryphoribiidae</taxon>
        <taxon>Pseudobiotus</taxon>
    </lineage>
</organism>
<keyword evidence="8 18" id="KW-0479">Metal-binding</keyword>
<dbReference type="AlphaFoldDB" id="A0A0K0KB03"/>
<evidence type="ECO:0000256" key="18">
    <source>
        <dbReference type="RuleBase" id="RU000457"/>
    </source>
</evidence>
<comment type="subunit">
    <text evidence="3">Component of the cytochrome c oxidase (complex IV, CIV), a multisubunit enzyme composed of a catalytic core of 3 subunits and several supernumerary subunits. The complex exists as a monomer or a dimer and forms supercomplexes (SCs) in the inner mitochondrial membrane with ubiquinol-cytochrome c oxidoreductase (cytochrome b-c1 complex, complex III, CIII).</text>
</comment>
<keyword evidence="10" id="KW-0460">Magnesium</keyword>
<evidence type="ECO:0000259" key="21">
    <source>
        <dbReference type="PROSITE" id="PS50999"/>
    </source>
</evidence>
<dbReference type="PANTHER" id="PTHR22888:SF9">
    <property type="entry name" value="CYTOCHROME C OXIDASE SUBUNIT 2"/>
    <property type="match status" value="1"/>
</dbReference>
<dbReference type="PANTHER" id="PTHR22888">
    <property type="entry name" value="CYTOCHROME C OXIDASE, SUBUNIT II"/>
    <property type="match status" value="1"/>
</dbReference>
<comment type="catalytic activity">
    <reaction evidence="17">
        <text>4 Fe(II)-[cytochrome c] + O2 + 8 H(+)(in) = 4 Fe(III)-[cytochrome c] + 2 H2O + 4 H(+)(out)</text>
        <dbReference type="Rhea" id="RHEA:11436"/>
        <dbReference type="Rhea" id="RHEA-COMP:10350"/>
        <dbReference type="Rhea" id="RHEA-COMP:14399"/>
        <dbReference type="ChEBI" id="CHEBI:15377"/>
        <dbReference type="ChEBI" id="CHEBI:15378"/>
        <dbReference type="ChEBI" id="CHEBI:15379"/>
        <dbReference type="ChEBI" id="CHEBI:29033"/>
        <dbReference type="ChEBI" id="CHEBI:29034"/>
        <dbReference type="EC" id="7.1.1.9"/>
    </reaction>
    <physiologicalReaction direction="left-to-right" evidence="17">
        <dbReference type="Rhea" id="RHEA:11437"/>
    </physiologicalReaction>
</comment>
<dbReference type="Pfam" id="PF00116">
    <property type="entry name" value="COX2"/>
    <property type="match status" value="1"/>
</dbReference>
<feature type="domain" description="Cytochrome oxidase subunit II copper A binding" evidence="20">
    <location>
        <begin position="92"/>
        <end position="223"/>
    </location>
</feature>
<keyword evidence="15 18" id="KW-0496">Mitochondrion</keyword>
<dbReference type="GO" id="GO:0004129">
    <property type="term" value="F:cytochrome-c oxidase activity"/>
    <property type="evidence" value="ECO:0007669"/>
    <property type="project" value="UniProtKB-EC"/>
</dbReference>
<dbReference type="InterPro" id="IPR001505">
    <property type="entry name" value="Copper_CuA"/>
</dbReference>
<comment type="cofactor">
    <cofactor evidence="18">
        <name>Cu cation</name>
        <dbReference type="ChEBI" id="CHEBI:23378"/>
    </cofactor>
    <text evidence="18">Binds a copper A center.</text>
</comment>
<dbReference type="GO" id="GO:0042773">
    <property type="term" value="P:ATP synthesis coupled electron transport"/>
    <property type="evidence" value="ECO:0007669"/>
    <property type="project" value="TreeGrafter"/>
</dbReference>
<evidence type="ECO:0000313" key="22">
    <source>
        <dbReference type="EMBL" id="AHZ34691.1"/>
    </source>
</evidence>
<dbReference type="EMBL" id="KF938944">
    <property type="protein sequence ID" value="AHZ34691.1"/>
    <property type="molecule type" value="Genomic_DNA"/>
</dbReference>
<feature type="transmembrane region" description="Helical" evidence="19">
    <location>
        <begin position="64"/>
        <end position="85"/>
    </location>
</feature>
<keyword evidence="14 18" id="KW-0186">Copper</keyword>
<dbReference type="Gene3D" id="2.60.40.420">
    <property type="entry name" value="Cupredoxins - blue copper proteins"/>
    <property type="match status" value="1"/>
</dbReference>
<protein>
    <recommendedName>
        <fullName evidence="4 18">Cytochrome c oxidase subunit 2</fullName>
    </recommendedName>
</protein>
<keyword evidence="11" id="KW-1278">Translocase</keyword>
<dbReference type="PRINTS" id="PR01166">
    <property type="entry name" value="CYCOXIDASEII"/>
</dbReference>
<evidence type="ECO:0000256" key="3">
    <source>
        <dbReference type="ARBA" id="ARBA00011164"/>
    </source>
</evidence>
<dbReference type="PROSITE" id="PS00078">
    <property type="entry name" value="COX2"/>
    <property type="match status" value="1"/>
</dbReference>
<name>A0A0K0KB03_9BILA</name>
<comment type="subcellular location">
    <subcellularLocation>
        <location evidence="1 18">Mitochondrion inner membrane</location>
        <topology evidence="1 18">Multi-pass membrane protein</topology>
    </subcellularLocation>
</comment>
<dbReference type="InterPro" id="IPR036257">
    <property type="entry name" value="Cyt_c_oxidase_su2_TM_sf"/>
</dbReference>
<dbReference type="InterPro" id="IPR014222">
    <property type="entry name" value="Cyt_c_oxidase_su2"/>
</dbReference>
<accession>A0A0K0KB03</accession>
<comment type="similarity">
    <text evidence="2 18">Belongs to the cytochrome c oxidase subunit 2 family.</text>
</comment>
<gene>
    <name evidence="22" type="primary">COX2</name>
</gene>
<dbReference type="Gene3D" id="1.10.287.90">
    <property type="match status" value="1"/>
</dbReference>
<dbReference type="CDD" id="cd13912">
    <property type="entry name" value="CcO_II_C"/>
    <property type="match status" value="1"/>
</dbReference>
<dbReference type="SUPFAM" id="SSF81464">
    <property type="entry name" value="Cytochrome c oxidase subunit II-like, transmembrane region"/>
    <property type="match status" value="1"/>
</dbReference>
<evidence type="ECO:0000256" key="15">
    <source>
        <dbReference type="ARBA" id="ARBA00023128"/>
    </source>
</evidence>
<evidence type="ECO:0000256" key="16">
    <source>
        <dbReference type="ARBA" id="ARBA00023136"/>
    </source>
</evidence>
<dbReference type="PROSITE" id="PS50857">
    <property type="entry name" value="COX2_CUA"/>
    <property type="match status" value="1"/>
</dbReference>
<dbReference type="InterPro" id="IPR002429">
    <property type="entry name" value="CcO_II-like_C"/>
</dbReference>
<evidence type="ECO:0000256" key="4">
    <source>
        <dbReference type="ARBA" id="ARBA00015946"/>
    </source>
</evidence>
<dbReference type="PROSITE" id="PS50999">
    <property type="entry name" value="COX2_TM"/>
    <property type="match status" value="1"/>
</dbReference>
<sequence length="224" mass="26087">MATWEQLNFQNSSSPLMEQFIFLHGFILMILSMILTLVFYFVFFLKKSSFPKQKMSDNHELETLWTFLPGMILILVAFPSLRLLYMTEENKETPMNIKTMGHQWYWSYEYSDMQKMEYDSFMLPLENSGQFRLLDVDNHLAVPEKTPIQMFISSTDVLHSWALPSLGIKIDSTPGRLNTINFVSMKPGLYFGQCSEICGTNHSFMPIVLDTRPISSFKTWLNSL</sequence>
<dbReference type="GO" id="GO:0005743">
    <property type="term" value="C:mitochondrial inner membrane"/>
    <property type="evidence" value="ECO:0007669"/>
    <property type="project" value="UniProtKB-SubCell"/>
</dbReference>
<dbReference type="NCBIfam" id="TIGR02866">
    <property type="entry name" value="CoxB"/>
    <property type="match status" value="1"/>
</dbReference>
<proteinExistence type="inferred from homology"/>
<evidence type="ECO:0000256" key="5">
    <source>
        <dbReference type="ARBA" id="ARBA00022448"/>
    </source>
</evidence>
<comment type="function">
    <text evidence="18">Component of the cytochrome c oxidase, the last enzyme in the mitochondrial electron transport chain which drives oxidative phosphorylation. The respiratory chain contains 3 multisubunit complexes succinate dehydrogenase (complex II, CII), ubiquinol-cytochrome c oxidoreductase (cytochrome b-c1 complex, complex III, CIII) and cytochrome c oxidase (complex IV, CIV), that cooperate to transfer electrons derived from NADH and succinate to molecular oxygen, creating an electrochemical gradient over the inner membrane that drives transmembrane transport and the ATP synthase. Cytochrome c oxidase is the component of the respiratory chain that catalyzes the reduction of oxygen to water. Electrons originating from reduced cytochrome c in the intermembrane space (IMS) are transferred via the dinuclear copper A center (CU(A)) of subunit 2 and heme A of subunit 1 to the active site in subunit 1, a binuclear center (BNC) formed by heme A3 and copper B (CU(B)). The BNC reduces molecular oxygen to 2 water molecules using 4 electrons from cytochrome c in the IMS and 4 protons from the mitochondrial matrix.</text>
</comment>
<dbReference type="GO" id="GO:0016491">
    <property type="term" value="F:oxidoreductase activity"/>
    <property type="evidence" value="ECO:0007669"/>
    <property type="project" value="InterPro"/>
</dbReference>
<feature type="transmembrane region" description="Helical" evidence="19">
    <location>
        <begin position="20"/>
        <end position="43"/>
    </location>
</feature>
<evidence type="ECO:0000256" key="9">
    <source>
        <dbReference type="ARBA" id="ARBA00022792"/>
    </source>
</evidence>
<keyword evidence="16 18" id="KW-0472">Membrane</keyword>
<evidence type="ECO:0000256" key="2">
    <source>
        <dbReference type="ARBA" id="ARBA00007866"/>
    </source>
</evidence>
<evidence type="ECO:0000256" key="19">
    <source>
        <dbReference type="SAM" id="Phobius"/>
    </source>
</evidence>
<evidence type="ECO:0000256" key="13">
    <source>
        <dbReference type="ARBA" id="ARBA00022989"/>
    </source>
</evidence>
<evidence type="ECO:0000256" key="7">
    <source>
        <dbReference type="ARBA" id="ARBA00022692"/>
    </source>
</evidence>
<feature type="domain" description="Cytochrome oxidase subunit II transmembrane region profile" evidence="21">
    <location>
        <begin position="1"/>
        <end position="91"/>
    </location>
</feature>
<keyword evidence="13 19" id="KW-1133">Transmembrane helix</keyword>
<dbReference type="GO" id="GO:0005507">
    <property type="term" value="F:copper ion binding"/>
    <property type="evidence" value="ECO:0007669"/>
    <property type="project" value="InterPro"/>
</dbReference>
<keyword evidence="9 18" id="KW-0999">Mitochondrion inner membrane</keyword>
<keyword evidence="5 18" id="KW-0813">Transport</keyword>
<evidence type="ECO:0000256" key="10">
    <source>
        <dbReference type="ARBA" id="ARBA00022842"/>
    </source>
</evidence>
<dbReference type="Pfam" id="PF02790">
    <property type="entry name" value="COX2_TM"/>
    <property type="match status" value="1"/>
</dbReference>
<evidence type="ECO:0000256" key="14">
    <source>
        <dbReference type="ARBA" id="ARBA00023008"/>
    </source>
</evidence>
<keyword evidence="7 18" id="KW-0812">Transmembrane</keyword>
<keyword evidence="12 18" id="KW-0249">Electron transport</keyword>
<geneLocation type="mitochondrion" evidence="22"/>
<keyword evidence="6 18" id="KW-0679">Respiratory chain</keyword>
<evidence type="ECO:0000256" key="6">
    <source>
        <dbReference type="ARBA" id="ARBA00022660"/>
    </source>
</evidence>
<evidence type="ECO:0000256" key="1">
    <source>
        <dbReference type="ARBA" id="ARBA00004448"/>
    </source>
</evidence>
<evidence type="ECO:0000256" key="12">
    <source>
        <dbReference type="ARBA" id="ARBA00022982"/>
    </source>
</evidence>